<organism evidence="3 4">
    <name type="scientific">Chrysophaeum taylorii</name>
    <dbReference type="NCBI Taxonomy" id="2483200"/>
    <lineage>
        <taxon>Eukaryota</taxon>
        <taxon>Sar</taxon>
        <taxon>Stramenopiles</taxon>
        <taxon>Ochrophyta</taxon>
        <taxon>Pelagophyceae</taxon>
        <taxon>Pelagomonadales</taxon>
        <taxon>Pelagomonadaceae</taxon>
        <taxon>Chrysophaeum</taxon>
    </lineage>
</organism>
<dbReference type="Gene3D" id="3.50.50.60">
    <property type="entry name" value="FAD/NAD(P)-binding domain"/>
    <property type="match status" value="1"/>
</dbReference>
<dbReference type="Pfam" id="PF07992">
    <property type="entry name" value="Pyr_redox_2"/>
    <property type="match status" value="1"/>
</dbReference>
<feature type="region of interest" description="Disordered" evidence="1">
    <location>
        <begin position="398"/>
        <end position="423"/>
    </location>
</feature>
<dbReference type="PANTHER" id="PTHR38663:SF1">
    <property type="entry name" value="L-ORNITHINE N(5)-MONOOXYGENASE"/>
    <property type="match status" value="1"/>
</dbReference>
<dbReference type="GO" id="GO:0016491">
    <property type="term" value="F:oxidoreductase activity"/>
    <property type="evidence" value="ECO:0007669"/>
    <property type="project" value="InterPro"/>
</dbReference>
<dbReference type="InterPro" id="IPR036188">
    <property type="entry name" value="FAD/NAD-bd_sf"/>
</dbReference>
<dbReference type="SUPFAM" id="SSF51905">
    <property type="entry name" value="FAD/NAD(P)-binding domain"/>
    <property type="match status" value="1"/>
</dbReference>
<sequence>MVLRDVTFDVAIIGAGPAGLAVLSALNGKLSVCVIDAHSWLTEWRGRFAALDIKFLRSESSANPDVFHSGVSEFAMRTGRRLPEFKWRTGRTLPETGLPESRLFEEFCDYLSSSLAHEFVVGTVTSVERATGGYDLTLDTKKVVRARHVVFALGAPGPPNVPEPWKLGPRVVHSSDWRRLGLDCVSSRDAVLVIGGGLSAAQAALKAARKGAKVALCSRRPLATRRFDLPENWPKRGRARLFEFYGTPLAQRAAWVDRERGGGTVPPSYLRELAGVRRVVDVVSEVDATLRVTFHGATEPFDATRVVLATGTTRNCARIPLVRDLVRAFDLPVLDGLPLVDETLRWGHERFTVVGALATLQVGPDAANLTGARRAAEICADDLGVYDIVDEPPRRLPHSNNKFDVLLGDDDDDDDDDSEEGSS</sequence>
<dbReference type="Proteomes" id="UP001230188">
    <property type="component" value="Unassembled WGS sequence"/>
</dbReference>
<evidence type="ECO:0000313" key="3">
    <source>
        <dbReference type="EMBL" id="KAJ8604301.1"/>
    </source>
</evidence>
<proteinExistence type="predicted"/>
<gene>
    <name evidence="3" type="ORF">CTAYLR_002533</name>
</gene>
<reference evidence="3" key="1">
    <citation type="submission" date="2023-01" db="EMBL/GenBank/DDBJ databases">
        <title>Metagenome sequencing of chrysophaentin producing Chrysophaeum taylorii.</title>
        <authorList>
            <person name="Davison J."/>
            <person name="Bewley C."/>
        </authorList>
    </citation>
    <scope>NUCLEOTIDE SEQUENCE</scope>
    <source>
        <strain evidence="3">NIES-1699</strain>
    </source>
</reference>
<accession>A0AAD7XMG2</accession>
<keyword evidence="4" id="KW-1185">Reference proteome</keyword>
<dbReference type="AlphaFoldDB" id="A0AAD7XMG2"/>
<evidence type="ECO:0000313" key="4">
    <source>
        <dbReference type="Proteomes" id="UP001230188"/>
    </source>
</evidence>
<evidence type="ECO:0000256" key="1">
    <source>
        <dbReference type="SAM" id="MobiDB-lite"/>
    </source>
</evidence>
<dbReference type="PRINTS" id="PR00411">
    <property type="entry name" value="PNDRDTASEI"/>
</dbReference>
<evidence type="ECO:0000259" key="2">
    <source>
        <dbReference type="Pfam" id="PF07992"/>
    </source>
</evidence>
<feature type="domain" description="FAD/NAD(P)-binding" evidence="2">
    <location>
        <begin position="8"/>
        <end position="228"/>
    </location>
</feature>
<dbReference type="InterPro" id="IPR023753">
    <property type="entry name" value="FAD/NAD-binding_dom"/>
</dbReference>
<comment type="caution">
    <text evidence="3">The sequence shown here is derived from an EMBL/GenBank/DDBJ whole genome shotgun (WGS) entry which is preliminary data.</text>
</comment>
<feature type="compositionally biased region" description="Acidic residues" evidence="1">
    <location>
        <begin position="407"/>
        <end position="423"/>
    </location>
</feature>
<dbReference type="EMBL" id="JAQMWT010000334">
    <property type="protein sequence ID" value="KAJ8604301.1"/>
    <property type="molecule type" value="Genomic_DNA"/>
</dbReference>
<name>A0AAD7XMG2_9STRA</name>
<protein>
    <recommendedName>
        <fullName evidence="2">FAD/NAD(P)-binding domain-containing protein</fullName>
    </recommendedName>
</protein>
<dbReference type="PANTHER" id="PTHR38663">
    <property type="match status" value="1"/>
</dbReference>